<proteinExistence type="predicted"/>
<evidence type="ECO:0000313" key="1">
    <source>
        <dbReference type="EMBL" id="KKN65767.1"/>
    </source>
</evidence>
<name>A0A0F9ST67_9ZZZZ</name>
<protein>
    <submittedName>
        <fullName evidence="1">Uncharacterized protein</fullName>
    </submittedName>
</protein>
<accession>A0A0F9ST67</accession>
<dbReference type="EMBL" id="LAZR01000516">
    <property type="protein sequence ID" value="KKN65767.1"/>
    <property type="molecule type" value="Genomic_DNA"/>
</dbReference>
<organism evidence="1">
    <name type="scientific">marine sediment metagenome</name>
    <dbReference type="NCBI Taxonomy" id="412755"/>
    <lineage>
        <taxon>unclassified sequences</taxon>
        <taxon>metagenomes</taxon>
        <taxon>ecological metagenomes</taxon>
    </lineage>
</organism>
<sequence>MPTLTLSFDVPADAVPRLEGLMVQMNEGRIEGEEAPWASVNEMIEAILKNRVKLLILEAERLETSAAQLAVQDATPEQIERIAAILKEE</sequence>
<comment type="caution">
    <text evidence="1">The sequence shown here is derived from an EMBL/GenBank/DDBJ whole genome shotgun (WGS) entry which is preliminary data.</text>
</comment>
<gene>
    <name evidence="1" type="ORF">LCGC14_0478120</name>
</gene>
<dbReference type="AlphaFoldDB" id="A0A0F9ST67"/>
<reference evidence="1" key="1">
    <citation type="journal article" date="2015" name="Nature">
        <title>Complex archaea that bridge the gap between prokaryotes and eukaryotes.</title>
        <authorList>
            <person name="Spang A."/>
            <person name="Saw J.H."/>
            <person name="Jorgensen S.L."/>
            <person name="Zaremba-Niedzwiedzka K."/>
            <person name="Martijn J."/>
            <person name="Lind A.E."/>
            <person name="van Eijk R."/>
            <person name="Schleper C."/>
            <person name="Guy L."/>
            <person name="Ettema T.J."/>
        </authorList>
    </citation>
    <scope>NUCLEOTIDE SEQUENCE</scope>
</reference>